<evidence type="ECO:0000313" key="1">
    <source>
        <dbReference type="EMBL" id="GIO48044.1"/>
    </source>
</evidence>
<name>A0A919YCR4_9BACL</name>
<gene>
    <name evidence="1" type="ORF">J34TS1_28090</name>
</gene>
<comment type="caution">
    <text evidence="1">The sequence shown here is derived from an EMBL/GenBank/DDBJ whole genome shotgun (WGS) entry which is preliminary data.</text>
</comment>
<sequence length="245" mass="26960">MLSRMELKDCFGFEPKEIVALIGSGGKTATMEYLAKSFPGERVLMATTTKIRFPEESKFDVLWTDKFEARTAEPGITLMGRYIGQAHKLGGVSPELFARILPQFEKAFIEADGSKQRPLKGWAAFEPVILPQTTTTVGIFPIKACGLDINEINIHRLSQFLALVPLVKNPKVTPSVLAQVAACKNGLFAKAKGKRILAINQVETSAELALAKEVLQCLPPSFLNTIERVIAMSSQKKVGWILWGK</sequence>
<dbReference type="EMBL" id="BORT01000011">
    <property type="protein sequence ID" value="GIO48044.1"/>
    <property type="molecule type" value="Genomic_DNA"/>
</dbReference>
<dbReference type="Pfam" id="PF19842">
    <property type="entry name" value="YqeC"/>
    <property type="match status" value="1"/>
</dbReference>
<dbReference type="NCBIfam" id="TIGR03172">
    <property type="entry name" value="selenium cofactor biosynthesis protein YqeC"/>
    <property type="match status" value="1"/>
</dbReference>
<proteinExistence type="predicted"/>
<dbReference type="AlphaFoldDB" id="A0A919YCR4"/>
<dbReference type="Proteomes" id="UP000682811">
    <property type="component" value="Unassembled WGS sequence"/>
</dbReference>
<accession>A0A919YCR4</accession>
<keyword evidence="2" id="KW-1185">Reference proteome</keyword>
<dbReference type="InterPro" id="IPR017587">
    <property type="entry name" value="YqeC"/>
</dbReference>
<protein>
    <submittedName>
        <fullName evidence="1">Hydroxylase accessory protein YqeC</fullName>
    </submittedName>
</protein>
<dbReference type="RefSeq" id="WP_212978771.1">
    <property type="nucleotide sequence ID" value="NZ_AP025343.1"/>
</dbReference>
<evidence type="ECO:0000313" key="2">
    <source>
        <dbReference type="Proteomes" id="UP000682811"/>
    </source>
</evidence>
<organism evidence="1 2">
    <name type="scientific">Paenibacillus azoreducens</name>
    <dbReference type="NCBI Taxonomy" id="116718"/>
    <lineage>
        <taxon>Bacteria</taxon>
        <taxon>Bacillati</taxon>
        <taxon>Bacillota</taxon>
        <taxon>Bacilli</taxon>
        <taxon>Bacillales</taxon>
        <taxon>Paenibacillaceae</taxon>
        <taxon>Paenibacillus</taxon>
    </lineage>
</organism>
<reference evidence="1 2" key="1">
    <citation type="submission" date="2021-03" db="EMBL/GenBank/DDBJ databases">
        <title>Antimicrobial resistance genes in bacteria isolated from Japanese honey, and their potential for conferring macrolide and lincosamide resistance in the American foulbrood pathogen Paenibacillus larvae.</title>
        <authorList>
            <person name="Okamoto M."/>
            <person name="Kumagai M."/>
            <person name="Kanamori H."/>
            <person name="Takamatsu D."/>
        </authorList>
    </citation>
    <scope>NUCLEOTIDE SEQUENCE [LARGE SCALE GENOMIC DNA]</scope>
    <source>
        <strain evidence="1 2">J34TS1</strain>
    </source>
</reference>